<proteinExistence type="inferred from homology"/>
<evidence type="ECO:0000313" key="7">
    <source>
        <dbReference type="EMBL" id="SNR73077.1"/>
    </source>
</evidence>
<dbReference type="PROSITE" id="PS50928">
    <property type="entry name" value="ABC_TM1"/>
    <property type="match status" value="1"/>
</dbReference>
<dbReference type="Pfam" id="PF00528">
    <property type="entry name" value="BPD_transp_1"/>
    <property type="match status" value="1"/>
</dbReference>
<dbReference type="EMBL" id="FZNW01000016">
    <property type="protein sequence ID" value="SNR73077.1"/>
    <property type="molecule type" value="Genomic_DNA"/>
</dbReference>
<dbReference type="PANTHER" id="PTHR43632:SF1">
    <property type="entry name" value="PERMEASE COMPONENT OF TUNGSTATE ABC TRANSPORTER"/>
    <property type="match status" value="1"/>
</dbReference>
<evidence type="ECO:0000256" key="3">
    <source>
        <dbReference type="ARBA" id="ARBA00022989"/>
    </source>
</evidence>
<name>A0A238YPL3_9PSEU</name>
<accession>A0A238YPL3</accession>
<dbReference type="PANTHER" id="PTHR43632">
    <property type="entry name" value="PERMEASE COMPONENT OF TUNGSTATE ABC TRANSPORTER"/>
    <property type="match status" value="1"/>
</dbReference>
<comment type="similarity">
    <text evidence="5">Belongs to the binding-protein-dependent transport system permease family.</text>
</comment>
<dbReference type="InterPro" id="IPR000515">
    <property type="entry name" value="MetI-like"/>
</dbReference>
<dbReference type="RefSeq" id="WP_217898589.1">
    <property type="nucleotide sequence ID" value="NZ_FZNW01000016.1"/>
</dbReference>
<evidence type="ECO:0000256" key="1">
    <source>
        <dbReference type="ARBA" id="ARBA00004141"/>
    </source>
</evidence>
<evidence type="ECO:0000313" key="8">
    <source>
        <dbReference type="Proteomes" id="UP000198348"/>
    </source>
</evidence>
<feature type="transmembrane region" description="Helical" evidence="5">
    <location>
        <begin position="127"/>
        <end position="151"/>
    </location>
</feature>
<feature type="transmembrane region" description="Helical" evidence="5">
    <location>
        <begin position="81"/>
        <end position="106"/>
    </location>
</feature>
<evidence type="ECO:0000256" key="4">
    <source>
        <dbReference type="ARBA" id="ARBA00023136"/>
    </source>
</evidence>
<dbReference type="InterPro" id="IPR035906">
    <property type="entry name" value="MetI-like_sf"/>
</dbReference>
<dbReference type="GO" id="GO:0055085">
    <property type="term" value="P:transmembrane transport"/>
    <property type="evidence" value="ECO:0007669"/>
    <property type="project" value="InterPro"/>
</dbReference>
<organism evidence="7 8">
    <name type="scientific">Haloechinothrix alba</name>
    <dbReference type="NCBI Taxonomy" id="664784"/>
    <lineage>
        <taxon>Bacteria</taxon>
        <taxon>Bacillati</taxon>
        <taxon>Actinomycetota</taxon>
        <taxon>Actinomycetes</taxon>
        <taxon>Pseudonocardiales</taxon>
        <taxon>Pseudonocardiaceae</taxon>
        <taxon>Haloechinothrix</taxon>
    </lineage>
</organism>
<comment type="subcellular location">
    <subcellularLocation>
        <location evidence="5">Cell membrane</location>
        <topology evidence="5">Multi-pass membrane protein</topology>
    </subcellularLocation>
    <subcellularLocation>
        <location evidence="1">Membrane</location>
        <topology evidence="1">Multi-pass membrane protein</topology>
    </subcellularLocation>
</comment>
<dbReference type="InterPro" id="IPR049783">
    <property type="entry name" value="ABC_perm_TupB-like"/>
</dbReference>
<keyword evidence="3 5" id="KW-1133">Transmembrane helix</keyword>
<dbReference type="AlphaFoldDB" id="A0A238YPL3"/>
<keyword evidence="2 5" id="KW-0812">Transmembrane</keyword>
<feature type="transmembrane region" description="Helical" evidence="5">
    <location>
        <begin position="44"/>
        <end position="69"/>
    </location>
</feature>
<evidence type="ECO:0000259" key="6">
    <source>
        <dbReference type="PROSITE" id="PS50928"/>
    </source>
</evidence>
<evidence type="ECO:0000256" key="5">
    <source>
        <dbReference type="RuleBase" id="RU363032"/>
    </source>
</evidence>
<feature type="domain" description="ABC transmembrane type-1" evidence="6">
    <location>
        <begin position="9"/>
        <end position="205"/>
    </location>
</feature>
<evidence type="ECO:0000256" key="2">
    <source>
        <dbReference type="ARBA" id="ARBA00022692"/>
    </source>
</evidence>
<feature type="transmembrane region" description="Helical" evidence="5">
    <location>
        <begin position="187"/>
        <end position="208"/>
    </location>
</feature>
<gene>
    <name evidence="7" type="ORF">SAMN06265360_11678</name>
</gene>
<dbReference type="SUPFAM" id="SSF161098">
    <property type="entry name" value="MetI-like"/>
    <property type="match status" value="1"/>
</dbReference>
<dbReference type="Gene3D" id="1.10.3720.10">
    <property type="entry name" value="MetI-like"/>
    <property type="match status" value="1"/>
</dbReference>
<keyword evidence="8" id="KW-1185">Reference proteome</keyword>
<keyword evidence="4 5" id="KW-0472">Membrane</keyword>
<dbReference type="GO" id="GO:0005886">
    <property type="term" value="C:plasma membrane"/>
    <property type="evidence" value="ECO:0007669"/>
    <property type="project" value="UniProtKB-SubCell"/>
</dbReference>
<sequence length="218" mass="22570">MYDTVIEVLARSALVSVSATLVAALAGISLGTALALARVSDSRAVIALVNTGMALPTVVVGLVVAMLLWRSGPLGGLGLIYTIPGMVIAQALIVTPLVTGITMAALRQLPRSLPDQLRTLGANRLQMVLRLWLEARVALLAAAMAGFGLAISEVGAVTVVGGNIHGHTQVMTTAIVENVSRGEFGVAIIYGSILLGLAFLINGLLASVQRRAAAWERN</sequence>
<dbReference type="NCBIfam" id="NF038017">
    <property type="entry name" value="ABC_perm1"/>
    <property type="match status" value="1"/>
</dbReference>
<dbReference type="Proteomes" id="UP000198348">
    <property type="component" value="Unassembled WGS sequence"/>
</dbReference>
<reference evidence="7 8" key="1">
    <citation type="submission" date="2017-06" db="EMBL/GenBank/DDBJ databases">
        <authorList>
            <person name="Kim H.J."/>
            <person name="Triplett B.A."/>
        </authorList>
    </citation>
    <scope>NUCLEOTIDE SEQUENCE [LARGE SCALE GENOMIC DNA]</scope>
    <source>
        <strain evidence="7 8">DSM 45207</strain>
    </source>
</reference>
<protein>
    <submittedName>
        <fullName evidence="7">Tungstate transport system permease protein</fullName>
    </submittedName>
</protein>
<feature type="transmembrane region" description="Helical" evidence="5">
    <location>
        <begin position="12"/>
        <end position="37"/>
    </location>
</feature>
<keyword evidence="5" id="KW-0813">Transport</keyword>